<organism evidence="2 3">
    <name type="scientific">Aureibacillus halotolerans</name>
    <dbReference type="NCBI Taxonomy" id="1508390"/>
    <lineage>
        <taxon>Bacteria</taxon>
        <taxon>Bacillati</taxon>
        <taxon>Bacillota</taxon>
        <taxon>Bacilli</taxon>
        <taxon>Bacillales</taxon>
        <taxon>Bacillaceae</taxon>
        <taxon>Aureibacillus</taxon>
    </lineage>
</organism>
<sequence length="351" mass="41864">MIFYGLLAILTSIFATITAKCKDNISRGVMLFITVFTPSFFAAVRYGIGTDYFSYKQGFTNLELGWGSNSEISYKIISELIIMLGGDFQLLLFIIEAITVLFIYFALDYHKKHLNVGIGMFVFMLLFYQMSYNTMLQVTAMAIILYSIRYILEKRLILFSLFVLLAVTFHFSVLVIYPFYFIYQLIGSNKKLDKFIRIILYVLILFISYYYDIILTGLVPEHYKHYLQRDPSLELGFGVLILNLPYIVAANYLYRKFKENCNVFIFYYCTYFVGFILNFSIYYASTFAYRLSWNFIIVQIILLPYLIEKFWGNKRYFFGWLLVFFIIFTWWYRYFYAQNDETVPYEWIFNV</sequence>
<feature type="transmembrane region" description="Helical" evidence="1">
    <location>
        <begin position="235"/>
        <end position="253"/>
    </location>
</feature>
<comment type="caution">
    <text evidence="2">The sequence shown here is derived from an EMBL/GenBank/DDBJ whole genome shotgun (WGS) entry which is preliminary data.</text>
</comment>
<keyword evidence="1" id="KW-0812">Transmembrane</keyword>
<protein>
    <submittedName>
        <fullName evidence="2">EpsG-like putative glucosyltransferase</fullName>
    </submittedName>
</protein>
<feature type="transmembrane region" description="Helical" evidence="1">
    <location>
        <begin position="291"/>
        <end position="307"/>
    </location>
</feature>
<dbReference type="Proteomes" id="UP000295632">
    <property type="component" value="Unassembled WGS sequence"/>
</dbReference>
<name>A0A4R6U6J7_9BACI</name>
<accession>A0A4R6U6J7</accession>
<feature type="transmembrane region" description="Helical" evidence="1">
    <location>
        <begin position="158"/>
        <end position="183"/>
    </location>
</feature>
<dbReference type="OrthoDB" id="1649543at2"/>
<dbReference type="Pfam" id="PF14897">
    <property type="entry name" value="EpsG"/>
    <property type="match status" value="1"/>
</dbReference>
<keyword evidence="3" id="KW-1185">Reference proteome</keyword>
<gene>
    <name evidence="2" type="ORF">EV213_10911</name>
</gene>
<dbReference type="EMBL" id="SNYJ01000009">
    <property type="protein sequence ID" value="TDQ38644.1"/>
    <property type="molecule type" value="Genomic_DNA"/>
</dbReference>
<keyword evidence="2" id="KW-0808">Transferase</keyword>
<feature type="transmembrane region" description="Helical" evidence="1">
    <location>
        <begin position="80"/>
        <end position="107"/>
    </location>
</feature>
<dbReference type="InterPro" id="IPR049458">
    <property type="entry name" value="EpsG-like"/>
</dbReference>
<feature type="transmembrane region" description="Helical" evidence="1">
    <location>
        <begin position="29"/>
        <end position="48"/>
    </location>
</feature>
<feature type="transmembrane region" description="Helical" evidence="1">
    <location>
        <begin position="265"/>
        <end position="285"/>
    </location>
</feature>
<dbReference type="AlphaFoldDB" id="A0A4R6U6J7"/>
<evidence type="ECO:0000313" key="3">
    <source>
        <dbReference type="Proteomes" id="UP000295632"/>
    </source>
</evidence>
<dbReference type="RefSeq" id="WP_133580705.1">
    <property type="nucleotide sequence ID" value="NZ_SNYJ01000009.1"/>
</dbReference>
<feature type="transmembrane region" description="Helical" evidence="1">
    <location>
        <begin position="195"/>
        <end position="215"/>
    </location>
</feature>
<keyword evidence="1" id="KW-0472">Membrane</keyword>
<reference evidence="2 3" key="1">
    <citation type="submission" date="2019-03" db="EMBL/GenBank/DDBJ databases">
        <title>Genomic Encyclopedia of Type Strains, Phase IV (KMG-IV): sequencing the most valuable type-strain genomes for metagenomic binning, comparative biology and taxonomic classification.</title>
        <authorList>
            <person name="Goeker M."/>
        </authorList>
    </citation>
    <scope>NUCLEOTIDE SEQUENCE [LARGE SCALE GENOMIC DNA]</scope>
    <source>
        <strain evidence="2 3">DSM 28697</strain>
    </source>
</reference>
<dbReference type="GO" id="GO:0016740">
    <property type="term" value="F:transferase activity"/>
    <property type="evidence" value="ECO:0007669"/>
    <property type="project" value="UniProtKB-KW"/>
</dbReference>
<keyword evidence="1" id="KW-1133">Transmembrane helix</keyword>
<evidence type="ECO:0000256" key="1">
    <source>
        <dbReference type="SAM" id="Phobius"/>
    </source>
</evidence>
<feature type="transmembrane region" description="Helical" evidence="1">
    <location>
        <begin position="113"/>
        <end position="128"/>
    </location>
</feature>
<feature type="transmembrane region" description="Helical" evidence="1">
    <location>
        <begin position="316"/>
        <end position="335"/>
    </location>
</feature>
<proteinExistence type="predicted"/>
<evidence type="ECO:0000313" key="2">
    <source>
        <dbReference type="EMBL" id="TDQ38644.1"/>
    </source>
</evidence>